<reference evidence="7" key="1">
    <citation type="journal article" date="2011" name="Nat. Genet.">
        <title>The Arabidopsis lyrata genome sequence and the basis of rapid genome size change.</title>
        <authorList>
            <person name="Hu T.T."/>
            <person name="Pattyn P."/>
            <person name="Bakker E.G."/>
            <person name="Cao J."/>
            <person name="Cheng J.-F."/>
            <person name="Clark R.M."/>
            <person name="Fahlgren N."/>
            <person name="Fawcett J.A."/>
            <person name="Grimwood J."/>
            <person name="Gundlach H."/>
            <person name="Haberer G."/>
            <person name="Hollister J.D."/>
            <person name="Ossowski S."/>
            <person name="Ottilar R.P."/>
            <person name="Salamov A.A."/>
            <person name="Schneeberger K."/>
            <person name="Spannagl M."/>
            <person name="Wang X."/>
            <person name="Yang L."/>
            <person name="Nasrallah M.E."/>
            <person name="Bergelson J."/>
            <person name="Carrington J.C."/>
            <person name="Gaut B.S."/>
            <person name="Schmutz J."/>
            <person name="Mayer K.F.X."/>
            <person name="Van de Peer Y."/>
            <person name="Grigoriev I.V."/>
            <person name="Nordborg M."/>
            <person name="Weigel D."/>
            <person name="Guo Y.-L."/>
        </authorList>
    </citation>
    <scope>NUCLEOTIDE SEQUENCE [LARGE SCALE GENOMIC DNA]</scope>
    <source>
        <strain evidence="7">cv. MN47</strain>
    </source>
</reference>
<dbReference type="InterPro" id="IPR015300">
    <property type="entry name" value="DNA-bd_pseudobarrel_sf"/>
</dbReference>
<dbReference type="STRING" id="81972.D7M5D5"/>
<evidence type="ECO:0000256" key="5">
    <source>
        <dbReference type="ARBA" id="ARBA00023242"/>
    </source>
</evidence>
<keyword evidence="5" id="KW-0539">Nucleus</keyword>
<keyword evidence="2" id="KW-0805">Transcription regulation</keyword>
<proteinExistence type="predicted"/>
<evidence type="ECO:0000256" key="3">
    <source>
        <dbReference type="ARBA" id="ARBA00023125"/>
    </source>
</evidence>
<dbReference type="Gramene" id="scaffold_602805.1">
    <property type="protein sequence ID" value="scaffold_602805.1"/>
    <property type="gene ID" value="scaffold_602805.1"/>
</dbReference>
<gene>
    <name evidence="6" type="ORF">ARALYDRAFT_910748</name>
</gene>
<dbReference type="EMBL" id="GL348718">
    <property type="protein sequence ID" value="EFH48496.1"/>
    <property type="molecule type" value="Genomic_DNA"/>
</dbReference>
<dbReference type="InterPro" id="IPR051442">
    <property type="entry name" value="B3_domain"/>
</dbReference>
<evidence type="ECO:0000256" key="4">
    <source>
        <dbReference type="ARBA" id="ARBA00023163"/>
    </source>
</evidence>
<evidence type="ECO:0000313" key="7">
    <source>
        <dbReference type="Proteomes" id="UP000008694"/>
    </source>
</evidence>
<accession>D7M5D5</accession>
<dbReference type="OrthoDB" id="1915967at2759"/>
<keyword evidence="3" id="KW-0238">DNA-binding</keyword>
<organism evidence="7">
    <name type="scientific">Arabidopsis lyrata subsp. lyrata</name>
    <name type="common">Lyre-leaved rock-cress</name>
    <dbReference type="NCBI Taxonomy" id="81972"/>
    <lineage>
        <taxon>Eukaryota</taxon>
        <taxon>Viridiplantae</taxon>
        <taxon>Streptophyta</taxon>
        <taxon>Embryophyta</taxon>
        <taxon>Tracheophyta</taxon>
        <taxon>Spermatophyta</taxon>
        <taxon>Magnoliopsida</taxon>
        <taxon>eudicotyledons</taxon>
        <taxon>Gunneridae</taxon>
        <taxon>Pentapetalae</taxon>
        <taxon>rosids</taxon>
        <taxon>malvids</taxon>
        <taxon>Brassicales</taxon>
        <taxon>Brassicaceae</taxon>
        <taxon>Camelineae</taxon>
        <taxon>Arabidopsis</taxon>
    </lineage>
</organism>
<dbReference type="KEGG" id="aly:9308306"/>
<comment type="subcellular location">
    <subcellularLocation>
        <location evidence="1">Nucleus</location>
    </subcellularLocation>
</comment>
<evidence type="ECO:0000256" key="1">
    <source>
        <dbReference type="ARBA" id="ARBA00004123"/>
    </source>
</evidence>
<protein>
    <recommendedName>
        <fullName evidence="8">TF-B3 domain-containing protein</fullName>
    </recommendedName>
</protein>
<dbReference type="PANTHER" id="PTHR34269">
    <property type="entry name" value="TRANSCRIPTION FACTOR B3-DOMAIN FAMILY-RELATED"/>
    <property type="match status" value="1"/>
</dbReference>
<evidence type="ECO:0000256" key="2">
    <source>
        <dbReference type="ARBA" id="ARBA00023015"/>
    </source>
</evidence>
<dbReference type="InterPro" id="IPR003340">
    <property type="entry name" value="B3_DNA-bd"/>
</dbReference>
<keyword evidence="7" id="KW-1185">Reference proteome</keyword>
<dbReference type="GO" id="GO:0003677">
    <property type="term" value="F:DNA binding"/>
    <property type="evidence" value="ECO:0007669"/>
    <property type="project" value="UniProtKB-KW"/>
</dbReference>
<dbReference type="GO" id="GO:0005634">
    <property type="term" value="C:nucleus"/>
    <property type="evidence" value="ECO:0007669"/>
    <property type="project" value="UniProtKB-SubCell"/>
</dbReference>
<dbReference type="CDD" id="cd10017">
    <property type="entry name" value="B3_DNA"/>
    <property type="match status" value="1"/>
</dbReference>
<evidence type="ECO:0008006" key="8">
    <source>
        <dbReference type="Google" id="ProtNLM"/>
    </source>
</evidence>
<evidence type="ECO:0000313" key="6">
    <source>
        <dbReference type="EMBL" id="EFH48496.1"/>
    </source>
</evidence>
<dbReference type="Gene3D" id="2.40.330.10">
    <property type="entry name" value="DNA-binding pseudobarrel domain"/>
    <property type="match status" value="1"/>
</dbReference>
<dbReference type="AlphaFoldDB" id="D7M5D5"/>
<dbReference type="PANTHER" id="PTHR34269:SF5">
    <property type="entry name" value="GENOME ASSEMBLY, CHROMOSOME: A02"/>
    <property type="match status" value="1"/>
</dbReference>
<sequence length="156" mass="18615">MIKSLFYTFLQTKHQEENVDSTDPNYPLFPQEVEIRPIAYFPWEILKTLTIDEIIDKFQLPMEQIRDTMLRDVSEDVISRTNFMICCAEILVKDLDTNTIHQVKLWKHPNENNFALHKSWIEEFVKRRRLVDGMVVGMYWDFEATMFCFSVLEGSK</sequence>
<dbReference type="HOGENOM" id="CLU_1689129_0_0_1"/>
<dbReference type="Proteomes" id="UP000008694">
    <property type="component" value="Unassembled WGS sequence"/>
</dbReference>
<keyword evidence="4" id="KW-0804">Transcription</keyword>
<name>D7M5D5_ARALL</name>